<accession>A0ABT8SIQ6</accession>
<feature type="compositionally biased region" description="Pro residues" evidence="8">
    <location>
        <begin position="351"/>
        <end position="365"/>
    </location>
</feature>
<feature type="chain" id="PRO_5045723422" evidence="9">
    <location>
        <begin position="31"/>
        <end position="445"/>
    </location>
</feature>
<dbReference type="InterPro" id="IPR012338">
    <property type="entry name" value="Beta-lactam/transpept-like"/>
</dbReference>
<evidence type="ECO:0000256" key="8">
    <source>
        <dbReference type="SAM" id="MobiDB-lite"/>
    </source>
</evidence>
<feature type="domain" description="SPOR" evidence="10">
    <location>
        <begin position="366"/>
        <end position="445"/>
    </location>
</feature>
<comment type="similarity">
    <text evidence="1 7">Belongs to the peptidase S11 family.</text>
</comment>
<name>A0ABT8SIQ6_9CAUL</name>
<dbReference type="InterPro" id="IPR036680">
    <property type="entry name" value="SPOR-like_sf"/>
</dbReference>
<proteinExistence type="inferred from homology"/>
<evidence type="ECO:0000313" key="11">
    <source>
        <dbReference type="EMBL" id="MDO1558460.1"/>
    </source>
</evidence>
<evidence type="ECO:0000256" key="3">
    <source>
        <dbReference type="ARBA" id="ARBA00022801"/>
    </source>
</evidence>
<dbReference type="PANTHER" id="PTHR21581:SF6">
    <property type="entry name" value="TRAFFICKING PROTEIN PARTICLE COMPLEX SUBUNIT 12"/>
    <property type="match status" value="1"/>
</dbReference>
<dbReference type="Gene3D" id="3.30.70.1070">
    <property type="entry name" value="Sporulation related repeat"/>
    <property type="match status" value="1"/>
</dbReference>
<evidence type="ECO:0000256" key="1">
    <source>
        <dbReference type="ARBA" id="ARBA00007164"/>
    </source>
</evidence>
<feature type="region of interest" description="Disordered" evidence="8">
    <location>
        <begin position="342"/>
        <end position="370"/>
    </location>
</feature>
<dbReference type="Gene3D" id="3.40.710.10">
    <property type="entry name" value="DD-peptidase/beta-lactamase superfamily"/>
    <property type="match status" value="1"/>
</dbReference>
<dbReference type="InterPro" id="IPR007730">
    <property type="entry name" value="SPOR-like_dom"/>
</dbReference>
<dbReference type="Pfam" id="PF05036">
    <property type="entry name" value="SPOR"/>
    <property type="match status" value="1"/>
</dbReference>
<dbReference type="EMBL" id="JAUKTR010000001">
    <property type="protein sequence ID" value="MDO1558460.1"/>
    <property type="molecule type" value="Genomic_DNA"/>
</dbReference>
<evidence type="ECO:0000256" key="7">
    <source>
        <dbReference type="RuleBase" id="RU004016"/>
    </source>
</evidence>
<dbReference type="Pfam" id="PF00768">
    <property type="entry name" value="Peptidase_S11"/>
    <property type="match status" value="1"/>
</dbReference>
<keyword evidence="2 9" id="KW-0732">Signal</keyword>
<evidence type="ECO:0000259" key="10">
    <source>
        <dbReference type="PROSITE" id="PS51724"/>
    </source>
</evidence>
<evidence type="ECO:0000256" key="6">
    <source>
        <dbReference type="ARBA" id="ARBA00023316"/>
    </source>
</evidence>
<dbReference type="PANTHER" id="PTHR21581">
    <property type="entry name" value="D-ALANYL-D-ALANINE CARBOXYPEPTIDASE"/>
    <property type="match status" value="1"/>
</dbReference>
<dbReference type="PROSITE" id="PS51724">
    <property type="entry name" value="SPOR"/>
    <property type="match status" value="1"/>
</dbReference>
<comment type="caution">
    <text evidence="11">The sequence shown here is derived from an EMBL/GenBank/DDBJ whole genome shotgun (WGS) entry which is preliminary data.</text>
</comment>
<dbReference type="GO" id="GO:0004180">
    <property type="term" value="F:carboxypeptidase activity"/>
    <property type="evidence" value="ECO:0007669"/>
    <property type="project" value="UniProtKB-KW"/>
</dbReference>
<feature type="signal peptide" evidence="9">
    <location>
        <begin position="1"/>
        <end position="30"/>
    </location>
</feature>
<evidence type="ECO:0000256" key="4">
    <source>
        <dbReference type="ARBA" id="ARBA00022960"/>
    </source>
</evidence>
<keyword evidence="11" id="KW-0645">Protease</keyword>
<dbReference type="InterPro" id="IPR018044">
    <property type="entry name" value="Peptidase_S11"/>
</dbReference>
<dbReference type="InterPro" id="IPR001967">
    <property type="entry name" value="Peptidase_S11_N"/>
</dbReference>
<keyword evidence="4" id="KW-0133">Cell shape</keyword>
<keyword evidence="5" id="KW-0573">Peptidoglycan synthesis</keyword>
<evidence type="ECO:0000313" key="12">
    <source>
        <dbReference type="Proteomes" id="UP001169063"/>
    </source>
</evidence>
<dbReference type="InterPro" id="IPR006311">
    <property type="entry name" value="TAT_signal"/>
</dbReference>
<evidence type="ECO:0000256" key="5">
    <source>
        <dbReference type="ARBA" id="ARBA00022984"/>
    </source>
</evidence>
<keyword evidence="12" id="KW-1185">Reference proteome</keyword>
<dbReference type="RefSeq" id="WP_302108872.1">
    <property type="nucleotide sequence ID" value="NZ_JAUKTR010000001.1"/>
</dbReference>
<evidence type="ECO:0000256" key="2">
    <source>
        <dbReference type="ARBA" id="ARBA00022729"/>
    </source>
</evidence>
<dbReference type="SUPFAM" id="SSF56601">
    <property type="entry name" value="beta-lactamase/transpeptidase-like"/>
    <property type="match status" value="1"/>
</dbReference>
<sequence>MIRSTRRPALFLTAALLATLSAGGLAPATADPADDARYAAIVVDARTGEVLFSRRADASRYPASITKVMTMYMAFEALEQGRVSLDDRVVISPRAASQPPSKLGLPAGRTISLDNALKAMAVKSANDMAMAVAEHIGGSEAAFTAQMTLRARELGMDETRFVNPHGLPDSRNISTARDIALLSRAMMRDFPQYYSYFSTREWEFEGRTYRNTNGLLHSMPGVDGIKTGYTNASGYNLAASAVRGDRRLIAVVLGGRTSRTRNDHMSTLIETGFEVENRREHGELIPVAQTFFETALSPRLPSGPIQYAELRTGEAGVTLAADARVTETANLGEARDLTAALNGASGDATSPPAPARRPAAPPPTRSRPSGDWIVQVGAFRSRSDAQGWIRTVSRRFSSHFRGAESDIQTANGWYRSRFTGLTQEAARAACAAMTQARLDCIARRG</sequence>
<gene>
    <name evidence="11" type="ORF">Q0812_03340</name>
</gene>
<dbReference type="SUPFAM" id="SSF110997">
    <property type="entry name" value="Sporulation related repeat"/>
    <property type="match status" value="1"/>
</dbReference>
<evidence type="ECO:0000256" key="9">
    <source>
        <dbReference type="SAM" id="SignalP"/>
    </source>
</evidence>
<dbReference type="PRINTS" id="PR00725">
    <property type="entry name" value="DADACBPTASE1"/>
</dbReference>
<keyword evidence="3" id="KW-0378">Hydrolase</keyword>
<reference evidence="11" key="1">
    <citation type="submission" date="2023-07" db="EMBL/GenBank/DDBJ databases">
        <title>Brevundimonas soil sp. nov., isolated from the soil of chemical plant.</title>
        <authorList>
            <person name="Wu N."/>
        </authorList>
    </citation>
    <scope>NUCLEOTIDE SEQUENCE</scope>
    <source>
        <strain evidence="11">XZ-24</strain>
    </source>
</reference>
<dbReference type="PROSITE" id="PS51318">
    <property type="entry name" value="TAT"/>
    <property type="match status" value="1"/>
</dbReference>
<organism evidence="11 12">
    <name type="scientific">Peiella sedimenti</name>
    <dbReference type="NCBI Taxonomy" id="3061083"/>
    <lineage>
        <taxon>Bacteria</taxon>
        <taxon>Pseudomonadati</taxon>
        <taxon>Pseudomonadota</taxon>
        <taxon>Alphaproteobacteria</taxon>
        <taxon>Caulobacterales</taxon>
        <taxon>Caulobacteraceae</taxon>
        <taxon>Peiella</taxon>
    </lineage>
</organism>
<keyword evidence="11" id="KW-0121">Carboxypeptidase</keyword>
<keyword evidence="6" id="KW-0961">Cell wall biogenesis/degradation</keyword>
<protein>
    <submittedName>
        <fullName evidence="11">D-alanyl-D-alanine carboxypeptidase</fullName>
    </submittedName>
</protein>
<dbReference type="Proteomes" id="UP001169063">
    <property type="component" value="Unassembled WGS sequence"/>
</dbReference>